<proteinExistence type="predicted"/>
<protein>
    <recommendedName>
        <fullName evidence="6">Holin</fullName>
    </recommendedName>
</protein>
<evidence type="ECO:0000313" key="4">
    <source>
        <dbReference type="EMBL" id="CAB4192915.1"/>
    </source>
</evidence>
<evidence type="ECO:0008006" key="6">
    <source>
        <dbReference type="Google" id="ProtNLM"/>
    </source>
</evidence>
<evidence type="ECO:0000256" key="1">
    <source>
        <dbReference type="SAM" id="MobiDB-lite"/>
    </source>
</evidence>
<accession>A0A6J5PU89</accession>
<dbReference type="EMBL" id="LR798428">
    <property type="protein sequence ID" value="CAB5231276.1"/>
    <property type="molecule type" value="Genomic_DNA"/>
</dbReference>
<dbReference type="EMBL" id="LR796919">
    <property type="protein sequence ID" value="CAB4174752.1"/>
    <property type="molecule type" value="Genomic_DNA"/>
</dbReference>
<name>A0A6J5PU89_9CAUD</name>
<feature type="region of interest" description="Disordered" evidence="1">
    <location>
        <begin position="90"/>
        <end position="125"/>
    </location>
</feature>
<evidence type="ECO:0000313" key="5">
    <source>
        <dbReference type="EMBL" id="CAB5231276.1"/>
    </source>
</evidence>
<gene>
    <name evidence="3" type="ORF">UFOVP1131_62</name>
    <name evidence="4" type="ORF">UFOVP1245_124</name>
    <name evidence="5" type="ORF">UFOVP1582_54</name>
    <name evidence="2" type="ORF">UFOVP966_76</name>
</gene>
<reference evidence="2" key="1">
    <citation type="submission" date="2020-05" db="EMBL/GenBank/DDBJ databases">
        <authorList>
            <person name="Chiriac C."/>
            <person name="Salcher M."/>
            <person name="Ghai R."/>
            <person name="Kavagutti S V."/>
        </authorList>
    </citation>
    <scope>NUCLEOTIDE SEQUENCE</scope>
</reference>
<evidence type="ECO:0000313" key="3">
    <source>
        <dbReference type="EMBL" id="CAB4184948.1"/>
    </source>
</evidence>
<dbReference type="EMBL" id="LR797185">
    <property type="protein sequence ID" value="CAB4192915.1"/>
    <property type="molecule type" value="Genomic_DNA"/>
</dbReference>
<evidence type="ECO:0000313" key="2">
    <source>
        <dbReference type="EMBL" id="CAB4174752.1"/>
    </source>
</evidence>
<sequence>MGAFKSGVLWIINNTGIDEMLLEAARAFIATAIAVALGLGIPLLDISDGDFRTVISAGLAACLQVIVRALNPEDGKFGVGKAKAVRAEEAAASETRGGGSGGYYYSAEVDASDPEHPDNHPLESTVVEGGDLFAQEVMSEKQD</sequence>
<dbReference type="EMBL" id="LR797071">
    <property type="protein sequence ID" value="CAB4184948.1"/>
    <property type="molecule type" value="Genomic_DNA"/>
</dbReference>
<organism evidence="2">
    <name type="scientific">uncultured Caudovirales phage</name>
    <dbReference type="NCBI Taxonomy" id="2100421"/>
    <lineage>
        <taxon>Viruses</taxon>
        <taxon>Duplodnaviria</taxon>
        <taxon>Heunggongvirae</taxon>
        <taxon>Uroviricota</taxon>
        <taxon>Caudoviricetes</taxon>
        <taxon>Peduoviridae</taxon>
        <taxon>Maltschvirus</taxon>
        <taxon>Maltschvirus maltsch</taxon>
    </lineage>
</organism>